<comment type="caution">
    <text evidence="1">The sequence shown here is derived from an EMBL/GenBank/DDBJ whole genome shotgun (WGS) entry which is preliminary data.</text>
</comment>
<gene>
    <name evidence="1" type="ORF">F4820DRAFT_471302</name>
</gene>
<proteinExistence type="predicted"/>
<keyword evidence="2" id="KW-1185">Reference proteome</keyword>
<dbReference type="Proteomes" id="UP001497700">
    <property type="component" value="Unassembled WGS sequence"/>
</dbReference>
<dbReference type="EMBL" id="MU393428">
    <property type="protein sequence ID" value="KAI4869714.1"/>
    <property type="molecule type" value="Genomic_DNA"/>
</dbReference>
<evidence type="ECO:0000313" key="2">
    <source>
        <dbReference type="Proteomes" id="UP001497700"/>
    </source>
</evidence>
<protein>
    <submittedName>
        <fullName evidence="1">Uncharacterized protein</fullName>
    </submittedName>
</protein>
<name>A0ACB9ZEW5_9PEZI</name>
<accession>A0ACB9ZEW5</accession>
<reference evidence="1 2" key="1">
    <citation type="journal article" date="2022" name="New Phytol.">
        <title>Ecological generalism drives hyperdiversity of secondary metabolite gene clusters in xylarialean endophytes.</title>
        <authorList>
            <person name="Franco M.E.E."/>
            <person name="Wisecaver J.H."/>
            <person name="Arnold A.E."/>
            <person name="Ju Y.M."/>
            <person name="Slot J.C."/>
            <person name="Ahrendt S."/>
            <person name="Moore L.P."/>
            <person name="Eastman K.E."/>
            <person name="Scott K."/>
            <person name="Konkel Z."/>
            <person name="Mondo S.J."/>
            <person name="Kuo A."/>
            <person name="Hayes R.D."/>
            <person name="Haridas S."/>
            <person name="Andreopoulos B."/>
            <person name="Riley R."/>
            <person name="LaButti K."/>
            <person name="Pangilinan J."/>
            <person name="Lipzen A."/>
            <person name="Amirebrahimi M."/>
            <person name="Yan J."/>
            <person name="Adam C."/>
            <person name="Keymanesh K."/>
            <person name="Ng V."/>
            <person name="Louie K."/>
            <person name="Northen T."/>
            <person name="Drula E."/>
            <person name="Henrissat B."/>
            <person name="Hsieh H.M."/>
            <person name="Youens-Clark K."/>
            <person name="Lutzoni F."/>
            <person name="Miadlikowska J."/>
            <person name="Eastwood D.C."/>
            <person name="Hamelin R.C."/>
            <person name="Grigoriev I.V."/>
            <person name="U'Ren J.M."/>
        </authorList>
    </citation>
    <scope>NUCLEOTIDE SEQUENCE [LARGE SCALE GENOMIC DNA]</scope>
    <source>
        <strain evidence="1 2">CBS 119005</strain>
    </source>
</reference>
<organism evidence="1 2">
    <name type="scientific">Hypoxylon rubiginosum</name>
    <dbReference type="NCBI Taxonomy" id="110542"/>
    <lineage>
        <taxon>Eukaryota</taxon>
        <taxon>Fungi</taxon>
        <taxon>Dikarya</taxon>
        <taxon>Ascomycota</taxon>
        <taxon>Pezizomycotina</taxon>
        <taxon>Sordariomycetes</taxon>
        <taxon>Xylariomycetidae</taxon>
        <taxon>Xylariales</taxon>
        <taxon>Hypoxylaceae</taxon>
        <taxon>Hypoxylon</taxon>
    </lineage>
</organism>
<sequence>MPSNTTGPGPFSVLTSCLPIFTCFPKNKQPSFINPRGRYNAQVRSNLPQRPLFLSTQAAYDPEVTPTTPEPVQTRLSRNSRNADESGRRAPTPSQMRTPGRFPTTASINSGSTKSRGSRGRWSSSNLTIKLLIELFSTIHNTLSHVPYAICGLGALVDHGFTARRLTQVSILCPSYAKDNVRAWLAAKGYDTFGDSVGIPVGAPDAEDGGRRQVTRVRIKYLDEGFDRLQRVRSSLTEAWILGLASQLDHAAAGFVDHHRRLLQQQQHLAGTGSGGNGEEARANADNEERALRTIARDVLFCLDKAARTRQTLDPELLPSLLSEDFWVPFTARHEDARTEMARAGVDVAGVLARHRDDRAIREHEEMLRMFGSGNGGGGDGGDGDGEGNGGGVVEEQPRGFEGMRVLGDSNTKSVYSVASSTAAYAFDKDKDLPPVPPLPANLRSPRPKMRTIPERTTSVRSKDSGKSKDGGPTRSGSGRGAPRRDTSDAQDPEIEDVVLFLFLFLFLVAIVVPVLVLVLVLFAIIVLVLFNRTRTYNFQKDFIIVLNARFHCTYLLLYHNASKRVIGISRPNNGSVYYETLQEFINEIGGKHGSDIQPNGLDKVEEQFFKVLQFFHDKELFFPVETTTIHISLPLNSDPNNPAQPELFLPSNGYVDLARNKRNLSAWKADQVSDAKSFFHVAKALLRLSHSPSRPIVLDLESQHALNDHLPDLGWDELMRHSHLCANVAPMIPKLACELMSDLVALEDGHKARDVFEAFFGGPVPSPEPDTPPDALYHSFVQLPARACHAGLREDGPGWDQDLEDQLQIGSPETLRRLVHFRVAIANQLGEDDEERWRLVGKSLHNAILLEKASVKIR</sequence>
<evidence type="ECO:0000313" key="1">
    <source>
        <dbReference type="EMBL" id="KAI4869714.1"/>
    </source>
</evidence>